<feature type="domain" description="Carbohydrate kinase FGGY N-terminal" evidence="6">
    <location>
        <begin position="26"/>
        <end position="268"/>
    </location>
</feature>
<evidence type="ECO:0000259" key="6">
    <source>
        <dbReference type="Pfam" id="PF00370"/>
    </source>
</evidence>
<organism evidence="8 9">
    <name type="scientific">Actinacidiphila rubida</name>
    <dbReference type="NCBI Taxonomy" id="310780"/>
    <lineage>
        <taxon>Bacteria</taxon>
        <taxon>Bacillati</taxon>
        <taxon>Actinomycetota</taxon>
        <taxon>Actinomycetes</taxon>
        <taxon>Kitasatosporales</taxon>
        <taxon>Streptomycetaceae</taxon>
        <taxon>Actinacidiphila</taxon>
    </lineage>
</organism>
<evidence type="ECO:0000256" key="4">
    <source>
        <dbReference type="ARBA" id="ARBA00022777"/>
    </source>
</evidence>
<dbReference type="AlphaFoldDB" id="A0A1H8JK28"/>
<dbReference type="PROSITE" id="PS00445">
    <property type="entry name" value="FGGY_KINASES_2"/>
    <property type="match status" value="1"/>
</dbReference>
<keyword evidence="3 5" id="KW-0808">Transferase</keyword>
<protein>
    <submittedName>
        <fullName evidence="8">Xylulokinase</fullName>
    </submittedName>
</protein>
<evidence type="ECO:0000313" key="9">
    <source>
        <dbReference type="Proteomes" id="UP000181951"/>
    </source>
</evidence>
<dbReference type="InterPro" id="IPR018485">
    <property type="entry name" value="FGGY_C"/>
</dbReference>
<feature type="domain" description="Carbohydrate kinase FGGY C-terminal" evidence="7">
    <location>
        <begin position="281"/>
        <end position="463"/>
    </location>
</feature>
<evidence type="ECO:0000256" key="1">
    <source>
        <dbReference type="ARBA" id="ARBA00009156"/>
    </source>
</evidence>
<evidence type="ECO:0000256" key="5">
    <source>
        <dbReference type="RuleBase" id="RU003733"/>
    </source>
</evidence>
<keyword evidence="2" id="KW-0859">Xylose metabolism</keyword>
<evidence type="ECO:0000259" key="7">
    <source>
        <dbReference type="Pfam" id="PF02782"/>
    </source>
</evidence>
<keyword evidence="2" id="KW-0119">Carbohydrate metabolism</keyword>
<keyword evidence="4 5" id="KW-0418">Kinase</keyword>
<dbReference type="EMBL" id="FODD01000010">
    <property type="protein sequence ID" value="SEN80627.1"/>
    <property type="molecule type" value="Genomic_DNA"/>
</dbReference>
<dbReference type="PIRSF" id="PIRSF000538">
    <property type="entry name" value="GlpK"/>
    <property type="match status" value="1"/>
</dbReference>
<proteinExistence type="inferred from homology"/>
<dbReference type="GO" id="GO:0016773">
    <property type="term" value="F:phosphotransferase activity, alcohol group as acceptor"/>
    <property type="evidence" value="ECO:0007669"/>
    <property type="project" value="InterPro"/>
</dbReference>
<keyword evidence="9" id="KW-1185">Reference proteome</keyword>
<dbReference type="STRING" id="310780.SAMN05216267_1010143"/>
<dbReference type="Gene3D" id="3.30.420.40">
    <property type="match status" value="2"/>
</dbReference>
<comment type="similarity">
    <text evidence="1 5">Belongs to the FGGY kinase family.</text>
</comment>
<dbReference type="Pfam" id="PF00370">
    <property type="entry name" value="FGGY_N"/>
    <property type="match status" value="1"/>
</dbReference>
<dbReference type="InterPro" id="IPR043129">
    <property type="entry name" value="ATPase_NBD"/>
</dbReference>
<evidence type="ECO:0000313" key="8">
    <source>
        <dbReference type="EMBL" id="SEN80627.1"/>
    </source>
</evidence>
<dbReference type="GO" id="GO:0016301">
    <property type="term" value="F:kinase activity"/>
    <property type="evidence" value="ECO:0007669"/>
    <property type="project" value="UniProtKB-KW"/>
</dbReference>
<accession>A0A1H8JK28</accession>
<dbReference type="InterPro" id="IPR018483">
    <property type="entry name" value="Carb_kinase_FGGY_CS"/>
</dbReference>
<dbReference type="Proteomes" id="UP000181951">
    <property type="component" value="Unassembled WGS sequence"/>
</dbReference>
<dbReference type="SUPFAM" id="SSF53067">
    <property type="entry name" value="Actin-like ATPase domain"/>
    <property type="match status" value="2"/>
</dbReference>
<dbReference type="PANTHER" id="PTHR43095:SF5">
    <property type="entry name" value="XYLULOSE KINASE"/>
    <property type="match status" value="1"/>
</dbReference>
<dbReference type="PANTHER" id="PTHR43095">
    <property type="entry name" value="SUGAR KINASE"/>
    <property type="match status" value="1"/>
</dbReference>
<dbReference type="InterPro" id="IPR000577">
    <property type="entry name" value="Carb_kinase_FGGY"/>
</dbReference>
<name>A0A1H8JK28_9ACTN</name>
<evidence type="ECO:0000256" key="3">
    <source>
        <dbReference type="ARBA" id="ARBA00022679"/>
    </source>
</evidence>
<dbReference type="InterPro" id="IPR050406">
    <property type="entry name" value="FGGY_Carb_Kinase"/>
</dbReference>
<evidence type="ECO:0000256" key="2">
    <source>
        <dbReference type="ARBA" id="ARBA00022629"/>
    </source>
</evidence>
<dbReference type="CDD" id="cd07804">
    <property type="entry name" value="ASKHA_NBD_FGGY_RrXK-like"/>
    <property type="match status" value="1"/>
</dbReference>
<sequence>MMSSLRIPLYVKSISGTMPCMPRNAVIGVDIGTSSSKGVLVDAGSGDVLRSAVREHAVDRPGPGRFEMDARVWWREFASLSRELTADLDQDGLAVAAVGVSGMGPCVLLTDGHDTPVRPAILYGVDTRSTAQIARLEEELGAEEIVRRCGSGLSSQAAGAKIAWVADEEPEAFADARRLYMPSSWLVRRLTGAYVLDHHSASQCTPLYDTNAQEWYAPWVQRIAPRLELPPLRWSGEAAGAVTLDAAAETGLPAGVPVTTGTIDAWAEAVSVGAQGPGDLMLMYGTTMFLVHTVPGAGLLTSPALWSTVGALPGTRNLAGGMATSGAVTTWLRELFGSPDFAELLRLAEESGPGANGLLMLPYFAGERTPLMDPAARGLIAGLTLSHTRGDLYRAALEGTACGVRHNIEAIEAAGGDIRRIVAVGGGTKGALWTRIVSDVTGRAQEVRATTIGAAYGDALLAAQLAGDARIDDWNPVAEVVRPDPARTAAYDELYGLYRQLYPASADVVHALAARQHR</sequence>
<reference evidence="8 9" key="1">
    <citation type="submission" date="2016-10" db="EMBL/GenBank/DDBJ databases">
        <authorList>
            <person name="de Groot N.N."/>
        </authorList>
    </citation>
    <scope>NUCLEOTIDE SEQUENCE [LARGE SCALE GENOMIC DNA]</scope>
    <source>
        <strain evidence="8 9">CGMCC 4.2026</strain>
    </source>
</reference>
<dbReference type="Pfam" id="PF02782">
    <property type="entry name" value="FGGY_C"/>
    <property type="match status" value="1"/>
</dbReference>
<dbReference type="GO" id="GO:0042732">
    <property type="term" value="P:D-xylose metabolic process"/>
    <property type="evidence" value="ECO:0007669"/>
    <property type="project" value="UniProtKB-KW"/>
</dbReference>
<gene>
    <name evidence="8" type="ORF">SAMN05216267_1010143</name>
</gene>
<dbReference type="InterPro" id="IPR018484">
    <property type="entry name" value="FGGY_N"/>
</dbReference>